<organism evidence="9 10">
    <name type="scientific">Lentibacillus populi</name>
    <dbReference type="NCBI Taxonomy" id="1827502"/>
    <lineage>
        <taxon>Bacteria</taxon>
        <taxon>Bacillati</taxon>
        <taxon>Bacillota</taxon>
        <taxon>Bacilli</taxon>
        <taxon>Bacillales</taxon>
        <taxon>Bacillaceae</taxon>
        <taxon>Lentibacillus</taxon>
    </lineage>
</organism>
<dbReference type="Pfam" id="PF08281">
    <property type="entry name" value="Sigma70_r4_2"/>
    <property type="match status" value="1"/>
</dbReference>
<dbReference type="AlphaFoldDB" id="A0A9W5X4P5"/>
<comment type="similarity">
    <text evidence="1 6">Belongs to the sigma-70 factor family. ECF subfamily.</text>
</comment>
<dbReference type="Gene3D" id="1.10.1740.10">
    <property type="match status" value="1"/>
</dbReference>
<evidence type="ECO:0000313" key="9">
    <source>
        <dbReference type="EMBL" id="GGB33746.1"/>
    </source>
</evidence>
<evidence type="ECO:0000256" key="4">
    <source>
        <dbReference type="ARBA" id="ARBA00023125"/>
    </source>
</evidence>
<evidence type="ECO:0000259" key="7">
    <source>
        <dbReference type="Pfam" id="PF04542"/>
    </source>
</evidence>
<dbReference type="InterPro" id="IPR039425">
    <property type="entry name" value="RNA_pol_sigma-70-like"/>
</dbReference>
<comment type="caution">
    <text evidence="9">The sequence shown here is derived from an EMBL/GenBank/DDBJ whole genome shotgun (WGS) entry which is preliminary data.</text>
</comment>
<dbReference type="PANTHER" id="PTHR43133:SF60">
    <property type="entry name" value="RNA POLYMERASE SIGMA FACTOR SIGV"/>
    <property type="match status" value="1"/>
</dbReference>
<dbReference type="Pfam" id="PF04542">
    <property type="entry name" value="Sigma70_r2"/>
    <property type="match status" value="1"/>
</dbReference>
<keyword evidence="2 6" id="KW-0805">Transcription regulation</keyword>
<dbReference type="SUPFAM" id="SSF88659">
    <property type="entry name" value="Sigma3 and sigma4 domains of RNA polymerase sigma factors"/>
    <property type="match status" value="1"/>
</dbReference>
<dbReference type="Proteomes" id="UP000621492">
    <property type="component" value="Unassembled WGS sequence"/>
</dbReference>
<dbReference type="InterPro" id="IPR014284">
    <property type="entry name" value="RNA_pol_sigma-70_dom"/>
</dbReference>
<sequence length="177" mass="21026">MKVVFDELYDRYHQDLYQFIFYMVKNKETAEDLIQEVYLKILKSLGTFKGDSSEKTWIFAIARHTTIDYFRSQKRKRNRISEFFDWYGQGHLLEDEEPLPDELVVLNDEMQAIYRCLDKCTIDQRSVLLLRYINQFSIQDTADILGFSISKVRTTQHRGLNVLRKYLTEDQKGGDAS</sequence>
<dbReference type="Gene3D" id="1.10.10.10">
    <property type="entry name" value="Winged helix-like DNA-binding domain superfamily/Winged helix DNA-binding domain"/>
    <property type="match status" value="1"/>
</dbReference>
<protein>
    <recommendedName>
        <fullName evidence="6">RNA polymerase sigma factor</fullName>
    </recommendedName>
</protein>
<reference evidence="9" key="2">
    <citation type="submission" date="2020-09" db="EMBL/GenBank/DDBJ databases">
        <authorList>
            <person name="Sun Q."/>
            <person name="Zhou Y."/>
        </authorList>
    </citation>
    <scope>NUCLEOTIDE SEQUENCE</scope>
    <source>
        <strain evidence="9">CGMCC 1.15454</strain>
    </source>
</reference>
<dbReference type="GO" id="GO:0006950">
    <property type="term" value="P:response to stress"/>
    <property type="evidence" value="ECO:0007669"/>
    <property type="project" value="UniProtKB-ARBA"/>
</dbReference>
<dbReference type="PANTHER" id="PTHR43133">
    <property type="entry name" value="RNA POLYMERASE ECF-TYPE SIGMA FACTO"/>
    <property type="match status" value="1"/>
</dbReference>
<keyword evidence="5 6" id="KW-0804">Transcription</keyword>
<dbReference type="InterPro" id="IPR013325">
    <property type="entry name" value="RNA_pol_sigma_r2"/>
</dbReference>
<dbReference type="RefSeq" id="WP_088050498.1">
    <property type="nucleotide sequence ID" value="NZ_BMJD01000004.1"/>
</dbReference>
<dbReference type="GO" id="GO:0003677">
    <property type="term" value="F:DNA binding"/>
    <property type="evidence" value="ECO:0007669"/>
    <property type="project" value="UniProtKB-KW"/>
</dbReference>
<dbReference type="PROSITE" id="PS01063">
    <property type="entry name" value="SIGMA70_ECF"/>
    <property type="match status" value="1"/>
</dbReference>
<dbReference type="GO" id="GO:0016987">
    <property type="term" value="F:sigma factor activity"/>
    <property type="evidence" value="ECO:0007669"/>
    <property type="project" value="UniProtKB-KW"/>
</dbReference>
<keyword evidence="4 6" id="KW-0238">DNA-binding</keyword>
<accession>A0A9W5X4P5</accession>
<keyword evidence="10" id="KW-1185">Reference proteome</keyword>
<evidence type="ECO:0000313" key="10">
    <source>
        <dbReference type="Proteomes" id="UP000621492"/>
    </source>
</evidence>
<proteinExistence type="inferred from homology"/>
<evidence type="ECO:0000256" key="5">
    <source>
        <dbReference type="ARBA" id="ARBA00023163"/>
    </source>
</evidence>
<evidence type="ECO:0000256" key="2">
    <source>
        <dbReference type="ARBA" id="ARBA00023015"/>
    </source>
</evidence>
<dbReference type="SUPFAM" id="SSF88946">
    <property type="entry name" value="Sigma2 domain of RNA polymerase sigma factors"/>
    <property type="match status" value="1"/>
</dbReference>
<dbReference type="GO" id="GO:0006352">
    <property type="term" value="P:DNA-templated transcription initiation"/>
    <property type="evidence" value="ECO:0007669"/>
    <property type="project" value="InterPro"/>
</dbReference>
<reference evidence="9" key="1">
    <citation type="journal article" date="2014" name="Int. J. Syst. Evol. Microbiol.">
        <title>Complete genome sequence of Corynebacterium casei LMG S-19264T (=DSM 44701T), isolated from a smear-ripened cheese.</title>
        <authorList>
            <consortium name="US DOE Joint Genome Institute (JGI-PGF)"/>
            <person name="Walter F."/>
            <person name="Albersmeier A."/>
            <person name="Kalinowski J."/>
            <person name="Ruckert C."/>
        </authorList>
    </citation>
    <scope>NUCLEOTIDE SEQUENCE</scope>
    <source>
        <strain evidence="9">CGMCC 1.15454</strain>
    </source>
</reference>
<feature type="domain" description="RNA polymerase sigma factor 70 region 4 type 2" evidence="8">
    <location>
        <begin position="111"/>
        <end position="160"/>
    </location>
</feature>
<dbReference type="NCBIfam" id="TIGR02937">
    <property type="entry name" value="sigma70-ECF"/>
    <property type="match status" value="1"/>
</dbReference>
<evidence type="ECO:0000256" key="3">
    <source>
        <dbReference type="ARBA" id="ARBA00023082"/>
    </source>
</evidence>
<dbReference type="InterPro" id="IPR036388">
    <property type="entry name" value="WH-like_DNA-bd_sf"/>
</dbReference>
<dbReference type="CDD" id="cd06171">
    <property type="entry name" value="Sigma70_r4"/>
    <property type="match status" value="1"/>
</dbReference>
<name>A0A9W5X4P5_9BACI</name>
<dbReference type="InterPro" id="IPR000838">
    <property type="entry name" value="RNA_pol_sigma70_ECF_CS"/>
</dbReference>
<evidence type="ECO:0000259" key="8">
    <source>
        <dbReference type="Pfam" id="PF08281"/>
    </source>
</evidence>
<gene>
    <name evidence="9" type="primary">sigX</name>
    <name evidence="9" type="ORF">GCM10011409_08970</name>
</gene>
<keyword evidence="3 6" id="KW-0731">Sigma factor</keyword>
<evidence type="ECO:0000256" key="6">
    <source>
        <dbReference type="RuleBase" id="RU000716"/>
    </source>
</evidence>
<feature type="domain" description="RNA polymerase sigma-70 region 2" evidence="7">
    <location>
        <begin position="8"/>
        <end position="75"/>
    </location>
</feature>
<dbReference type="InterPro" id="IPR013249">
    <property type="entry name" value="RNA_pol_sigma70_r4_t2"/>
</dbReference>
<evidence type="ECO:0000256" key="1">
    <source>
        <dbReference type="ARBA" id="ARBA00010641"/>
    </source>
</evidence>
<dbReference type="EMBL" id="BMJD01000004">
    <property type="protein sequence ID" value="GGB33746.1"/>
    <property type="molecule type" value="Genomic_DNA"/>
</dbReference>
<dbReference type="InterPro" id="IPR013324">
    <property type="entry name" value="RNA_pol_sigma_r3/r4-like"/>
</dbReference>
<dbReference type="InterPro" id="IPR007627">
    <property type="entry name" value="RNA_pol_sigma70_r2"/>
</dbReference>